<dbReference type="EMBL" id="QRWT01000028">
    <property type="protein sequence ID" value="RGT47556.1"/>
    <property type="molecule type" value="Genomic_DNA"/>
</dbReference>
<dbReference type="GO" id="GO:0005886">
    <property type="term" value="C:plasma membrane"/>
    <property type="evidence" value="ECO:0007669"/>
    <property type="project" value="UniProtKB-SubCell"/>
</dbReference>
<accession>A0A3E4KZD0</accession>
<evidence type="ECO:0000256" key="6">
    <source>
        <dbReference type="ARBA" id="ARBA00022989"/>
    </source>
</evidence>
<dbReference type="RefSeq" id="WP_007659987.1">
    <property type="nucleotide sequence ID" value="NZ_CABMMK010000007.1"/>
</dbReference>
<evidence type="ECO:0000313" key="13">
    <source>
        <dbReference type="EMBL" id="RYT81356.1"/>
    </source>
</evidence>
<keyword evidence="3" id="KW-0328">Glycosyltransferase</keyword>
<comment type="caution">
    <text evidence="11">The sequence shown here is derived from an EMBL/GenBank/DDBJ whole genome shotgun (WGS) entry which is preliminary data.</text>
</comment>
<keyword evidence="17" id="KW-1185">Reference proteome</keyword>
<dbReference type="EMBL" id="QRPE01000037">
    <property type="protein sequence ID" value="RHL86696.1"/>
    <property type="molecule type" value="Genomic_DNA"/>
</dbReference>
<evidence type="ECO:0000256" key="5">
    <source>
        <dbReference type="ARBA" id="ARBA00022692"/>
    </source>
</evidence>
<sequence length="573" mass="65280">MSDDRKKAFWFIALLSVLVILPFLGETIFYSKGEPREAIVAFSMLESGNWILPVNYGTDIAYKPPFFYWSIATVSSLLGGVTEYSSRLPSALAFLAMQLVFFSFIAKRKGVKTAFLASILLLSSFEVHRAAVACRVDMVQVSFIVISLCLLFRWDEKECRGIPWLAILLMGCATLTKGPVGSIFPCVSIGLYQLLRRRPFWKTFFRLFVIGILSLIPYAAWISAAYVQGGQSFIDLMLEENTGRFMGKMSYDSHENPLWYNFLTIIWGWIPWTLVLLISLFGLKWKNISLLPEGSSFGERIKKAWNKFRSQSPLQLFTWVVILFIFVFYCIPKSKRSVYLLPIYPFMAVLIAEYLLALVQRGAKVFKISAYIFASLALLLTITFAVVRLGLIPDSVWGTGKHAMENVGFMNALENVDLSFSKWLLVALPPIAGVCMLIALAKKADSRSLLYGIAGCILCLFVSLDGVYQPTVLSTKSDKRLAEEVNTYVQDGVMYSYTTRLIRFYCTNYYLNDRMRNFTPGLSGTGYVMLSERTKEDFLKEYSDKYQLEEIYLTPYRSCDLRDKVLIYKFSEK</sequence>
<evidence type="ECO:0000313" key="17">
    <source>
        <dbReference type="Proteomes" id="UP000291191"/>
    </source>
</evidence>
<dbReference type="InterPro" id="IPR038731">
    <property type="entry name" value="RgtA/B/C-like"/>
</dbReference>
<keyword evidence="4 11" id="KW-0808">Transferase</keyword>
<feature type="transmembrane region" description="Helical" evidence="8">
    <location>
        <begin position="7"/>
        <end position="25"/>
    </location>
</feature>
<dbReference type="OrthoDB" id="8353433at2"/>
<feature type="transmembrane region" description="Helical" evidence="8">
    <location>
        <begin position="448"/>
        <end position="468"/>
    </location>
</feature>
<dbReference type="AlphaFoldDB" id="A0A3E4KZD0"/>
<evidence type="ECO:0000256" key="1">
    <source>
        <dbReference type="ARBA" id="ARBA00004651"/>
    </source>
</evidence>
<reference evidence="13 17" key="2">
    <citation type="journal article" date="2019" name="Science, e1252229">
        <title>Invertible promoters mediate bacterial phase variation, antibiotic resistance, and host adaptation in the gut.</title>
        <authorList>
            <person name="Jiang X."/>
            <person name="Hall A.B."/>
            <person name="Arthur T.D."/>
            <person name="Plichta D.R."/>
            <person name="Covington C.T."/>
            <person name="Poyet M."/>
            <person name="Crothers J."/>
            <person name="Moses P.L."/>
            <person name="Tolonen A.C."/>
            <person name="Vlamakis H."/>
            <person name="Alm E.J."/>
            <person name="Xavier R.J."/>
        </authorList>
    </citation>
    <scope>NUCLEOTIDE SEQUENCE [LARGE SCALE GENOMIC DNA]</scope>
    <source>
        <strain evidence="17">bf_0095</strain>
        <strain evidence="13">Bf_0095</strain>
    </source>
</reference>
<feature type="transmembrane region" description="Helical" evidence="8">
    <location>
        <begin position="258"/>
        <end position="283"/>
    </location>
</feature>
<reference evidence="14 15" key="1">
    <citation type="submission" date="2018-08" db="EMBL/GenBank/DDBJ databases">
        <title>A genome reference for cultivated species of the human gut microbiota.</title>
        <authorList>
            <person name="Zou Y."/>
            <person name="Xue W."/>
            <person name="Luo G."/>
        </authorList>
    </citation>
    <scope>NUCLEOTIDE SEQUENCE [LARGE SCALE GENOMIC DNA]</scope>
    <source>
        <strain evidence="10 14">AF19-10AC</strain>
        <strain evidence="12 16">AF31-23</strain>
        <strain evidence="11 15">AF36-16BH</strain>
    </source>
</reference>
<feature type="transmembrane region" description="Helical" evidence="8">
    <location>
        <begin position="91"/>
        <end position="107"/>
    </location>
</feature>
<feature type="transmembrane region" description="Helical" evidence="8">
    <location>
        <begin position="371"/>
        <end position="391"/>
    </location>
</feature>
<dbReference type="EMBL" id="RCXO01000006">
    <property type="protein sequence ID" value="RYT81356.1"/>
    <property type="molecule type" value="Genomic_DNA"/>
</dbReference>
<protein>
    <submittedName>
        <fullName evidence="11">Glycosyltransferase family 39 protein</fullName>
    </submittedName>
</protein>
<keyword evidence="6 8" id="KW-1133">Transmembrane helix</keyword>
<comment type="subcellular location">
    <subcellularLocation>
        <location evidence="1">Cell membrane</location>
        <topology evidence="1">Multi-pass membrane protein</topology>
    </subcellularLocation>
</comment>
<feature type="domain" description="Glycosyltransferase RgtA/B/C/D-like" evidence="9">
    <location>
        <begin position="63"/>
        <end position="221"/>
    </location>
</feature>
<evidence type="ECO:0000313" key="11">
    <source>
        <dbReference type="EMBL" id="RHL86696.1"/>
    </source>
</evidence>
<feature type="transmembrane region" description="Helical" evidence="8">
    <location>
        <begin position="337"/>
        <end position="359"/>
    </location>
</feature>
<evidence type="ECO:0000313" key="14">
    <source>
        <dbReference type="Proteomes" id="UP000284772"/>
    </source>
</evidence>
<dbReference type="Proteomes" id="UP000285013">
    <property type="component" value="Unassembled WGS sequence"/>
</dbReference>
<feature type="transmembrane region" description="Helical" evidence="8">
    <location>
        <begin position="423"/>
        <end position="441"/>
    </location>
</feature>
<evidence type="ECO:0000256" key="4">
    <source>
        <dbReference type="ARBA" id="ARBA00022679"/>
    </source>
</evidence>
<keyword evidence="5 8" id="KW-0812">Transmembrane</keyword>
<dbReference type="InterPro" id="IPR050297">
    <property type="entry name" value="LipidA_mod_glycosyltrf_83"/>
</dbReference>
<dbReference type="GO" id="GO:0009103">
    <property type="term" value="P:lipopolysaccharide biosynthetic process"/>
    <property type="evidence" value="ECO:0007669"/>
    <property type="project" value="UniProtKB-ARBA"/>
</dbReference>
<dbReference type="EMBL" id="QRQM01000025">
    <property type="protein sequence ID" value="RHN04055.1"/>
    <property type="molecule type" value="Genomic_DNA"/>
</dbReference>
<keyword evidence="7 8" id="KW-0472">Membrane</keyword>
<feature type="transmembrane region" description="Helical" evidence="8">
    <location>
        <begin position="312"/>
        <end position="331"/>
    </location>
</feature>
<evidence type="ECO:0000259" key="9">
    <source>
        <dbReference type="Pfam" id="PF13231"/>
    </source>
</evidence>
<dbReference type="GeneID" id="26157790"/>
<evidence type="ECO:0000256" key="3">
    <source>
        <dbReference type="ARBA" id="ARBA00022676"/>
    </source>
</evidence>
<gene>
    <name evidence="10" type="ORF">DWX27_18775</name>
    <name evidence="12" type="ORF">DWZ32_18890</name>
    <name evidence="11" type="ORF">DWZ95_21380</name>
    <name evidence="13" type="ORF">EAJ06_06610</name>
</gene>
<evidence type="ECO:0000313" key="16">
    <source>
        <dbReference type="Proteomes" id="UP000286003"/>
    </source>
</evidence>
<name>A0A3E4KZD0_9BACE</name>
<dbReference type="GO" id="GO:0010041">
    <property type="term" value="P:response to iron(III) ion"/>
    <property type="evidence" value="ECO:0007669"/>
    <property type="project" value="TreeGrafter"/>
</dbReference>
<dbReference type="GO" id="GO:0016763">
    <property type="term" value="F:pentosyltransferase activity"/>
    <property type="evidence" value="ECO:0007669"/>
    <property type="project" value="TreeGrafter"/>
</dbReference>
<dbReference type="Pfam" id="PF13231">
    <property type="entry name" value="PMT_2"/>
    <property type="match status" value="1"/>
</dbReference>
<dbReference type="Proteomes" id="UP000286003">
    <property type="component" value="Unassembled WGS sequence"/>
</dbReference>
<evidence type="ECO:0000256" key="7">
    <source>
        <dbReference type="ARBA" id="ARBA00023136"/>
    </source>
</evidence>
<dbReference type="Proteomes" id="UP000291191">
    <property type="component" value="Unassembled WGS sequence"/>
</dbReference>
<feature type="transmembrane region" description="Helical" evidence="8">
    <location>
        <begin position="204"/>
        <end position="227"/>
    </location>
</feature>
<evidence type="ECO:0000313" key="15">
    <source>
        <dbReference type="Proteomes" id="UP000285013"/>
    </source>
</evidence>
<evidence type="ECO:0000256" key="8">
    <source>
        <dbReference type="SAM" id="Phobius"/>
    </source>
</evidence>
<organism evidence="11 15">
    <name type="scientific">Bacteroides intestinalis</name>
    <dbReference type="NCBI Taxonomy" id="329854"/>
    <lineage>
        <taxon>Bacteria</taxon>
        <taxon>Pseudomonadati</taxon>
        <taxon>Bacteroidota</taxon>
        <taxon>Bacteroidia</taxon>
        <taxon>Bacteroidales</taxon>
        <taxon>Bacteroidaceae</taxon>
        <taxon>Bacteroides</taxon>
    </lineage>
</organism>
<dbReference type="PANTHER" id="PTHR33908:SF3">
    <property type="entry name" value="UNDECAPRENYL PHOSPHATE-ALPHA-4-AMINO-4-DEOXY-L-ARABINOSE ARABINOSYL TRANSFERASE"/>
    <property type="match status" value="1"/>
</dbReference>
<evidence type="ECO:0000256" key="2">
    <source>
        <dbReference type="ARBA" id="ARBA00022475"/>
    </source>
</evidence>
<keyword evidence="2" id="KW-1003">Cell membrane</keyword>
<evidence type="ECO:0000313" key="10">
    <source>
        <dbReference type="EMBL" id="RGT47556.1"/>
    </source>
</evidence>
<dbReference type="Proteomes" id="UP000284772">
    <property type="component" value="Unassembled WGS sequence"/>
</dbReference>
<proteinExistence type="predicted"/>
<dbReference type="PANTHER" id="PTHR33908">
    <property type="entry name" value="MANNOSYLTRANSFERASE YKCB-RELATED"/>
    <property type="match status" value="1"/>
</dbReference>
<evidence type="ECO:0000313" key="12">
    <source>
        <dbReference type="EMBL" id="RHN04055.1"/>
    </source>
</evidence>